<keyword evidence="5" id="KW-1185">Reference proteome</keyword>
<dbReference type="AlphaFoldDB" id="A0A1H9MFD3"/>
<proteinExistence type="predicted"/>
<keyword evidence="2 4" id="KW-0012">Acyltransferase</keyword>
<dbReference type="CDD" id="cd04301">
    <property type="entry name" value="NAT_SF"/>
    <property type="match status" value="1"/>
</dbReference>
<organism evidence="4 5">
    <name type="scientific">Faunimonas pinastri</name>
    <dbReference type="NCBI Taxonomy" id="1855383"/>
    <lineage>
        <taxon>Bacteria</taxon>
        <taxon>Pseudomonadati</taxon>
        <taxon>Pseudomonadota</taxon>
        <taxon>Alphaproteobacteria</taxon>
        <taxon>Hyphomicrobiales</taxon>
        <taxon>Afifellaceae</taxon>
        <taxon>Faunimonas</taxon>
    </lineage>
</organism>
<dbReference type="PANTHER" id="PTHR43877">
    <property type="entry name" value="AMINOALKYLPHOSPHONATE N-ACETYLTRANSFERASE-RELATED-RELATED"/>
    <property type="match status" value="1"/>
</dbReference>
<gene>
    <name evidence="4" type="ORF">SAMN05216548_11394</name>
</gene>
<accession>A0A1H9MFD3</accession>
<dbReference type="Gene3D" id="3.40.630.30">
    <property type="match status" value="1"/>
</dbReference>
<dbReference type="Proteomes" id="UP000199647">
    <property type="component" value="Unassembled WGS sequence"/>
</dbReference>
<evidence type="ECO:0000313" key="4">
    <source>
        <dbReference type="EMBL" id="SER22392.1"/>
    </source>
</evidence>
<dbReference type="Pfam" id="PF00583">
    <property type="entry name" value="Acetyltransf_1"/>
    <property type="match status" value="1"/>
</dbReference>
<dbReference type="EMBL" id="FOFG01000013">
    <property type="protein sequence ID" value="SER22392.1"/>
    <property type="molecule type" value="Genomic_DNA"/>
</dbReference>
<protein>
    <submittedName>
        <fullName evidence="4">L-amino acid N-acyltransferase YncA</fullName>
    </submittedName>
</protein>
<evidence type="ECO:0000256" key="2">
    <source>
        <dbReference type="ARBA" id="ARBA00023315"/>
    </source>
</evidence>
<name>A0A1H9MFD3_9HYPH</name>
<dbReference type="OrthoDB" id="9799154at2"/>
<dbReference type="InterPro" id="IPR050832">
    <property type="entry name" value="Bact_Acetyltransf"/>
</dbReference>
<evidence type="ECO:0000259" key="3">
    <source>
        <dbReference type="PROSITE" id="PS51186"/>
    </source>
</evidence>
<dbReference type="InterPro" id="IPR000182">
    <property type="entry name" value="GNAT_dom"/>
</dbReference>
<dbReference type="PROSITE" id="PS51186">
    <property type="entry name" value="GNAT"/>
    <property type="match status" value="1"/>
</dbReference>
<dbReference type="RefSeq" id="WP_092498303.1">
    <property type="nucleotide sequence ID" value="NZ_FOFG01000013.1"/>
</dbReference>
<dbReference type="InterPro" id="IPR016181">
    <property type="entry name" value="Acyl_CoA_acyltransferase"/>
</dbReference>
<feature type="domain" description="N-acetyltransferase" evidence="3">
    <location>
        <begin position="6"/>
        <end position="168"/>
    </location>
</feature>
<evidence type="ECO:0000313" key="5">
    <source>
        <dbReference type="Proteomes" id="UP000199647"/>
    </source>
</evidence>
<dbReference type="GO" id="GO:0016747">
    <property type="term" value="F:acyltransferase activity, transferring groups other than amino-acyl groups"/>
    <property type="evidence" value="ECO:0007669"/>
    <property type="project" value="InterPro"/>
</dbReference>
<dbReference type="STRING" id="1855383.SAMN05216548_11394"/>
<keyword evidence="1 4" id="KW-0808">Transferase</keyword>
<reference evidence="4 5" key="1">
    <citation type="submission" date="2016-10" db="EMBL/GenBank/DDBJ databases">
        <authorList>
            <person name="de Groot N.N."/>
        </authorList>
    </citation>
    <scope>NUCLEOTIDE SEQUENCE [LARGE SCALE GENOMIC DNA]</scope>
    <source>
        <strain evidence="4 5">A52C2</strain>
    </source>
</reference>
<evidence type="ECO:0000256" key="1">
    <source>
        <dbReference type="ARBA" id="ARBA00022679"/>
    </source>
</evidence>
<sequence>MTALAVDFRFARASDAADLADVYAEAWREAYSGIIPSVTLQRMIAGRGAPWWRQAMKHRNVVVVEASGKVVGYATFSAARTAVQVPTAEIHELYLHPLYQGIGIGGRFFAALLKTLGARGFRRTVLRALADNDRARDFYTRRGGAVFARSDDPLGPVRLPCLWFQFPL</sequence>
<dbReference type="SUPFAM" id="SSF55729">
    <property type="entry name" value="Acyl-CoA N-acyltransferases (Nat)"/>
    <property type="match status" value="1"/>
</dbReference>